<proteinExistence type="predicted"/>
<evidence type="ECO:0000313" key="1">
    <source>
        <dbReference type="EMBL" id="WOK07595.1"/>
    </source>
</evidence>
<keyword evidence="2" id="KW-1185">Reference proteome</keyword>
<dbReference type="Proteomes" id="UP001302349">
    <property type="component" value="Chromosome"/>
</dbReference>
<dbReference type="InterPro" id="IPR036390">
    <property type="entry name" value="WH_DNA-bd_sf"/>
</dbReference>
<reference evidence="1 2" key="1">
    <citation type="journal article" date="2023" name="Microbiol. Resour. Announc.">
        <title>Complete Genome Sequence of Imperialibacter roseus strain P4T.</title>
        <authorList>
            <person name="Tizabi D.R."/>
            <person name="Bachvaroff T."/>
            <person name="Hill R.T."/>
        </authorList>
    </citation>
    <scope>NUCLEOTIDE SEQUENCE [LARGE SCALE GENOMIC DNA]</scope>
    <source>
        <strain evidence="1 2">P4T</strain>
    </source>
</reference>
<protein>
    <submittedName>
        <fullName evidence="1">PadR family transcriptional regulator</fullName>
    </submittedName>
</protein>
<evidence type="ECO:0000313" key="2">
    <source>
        <dbReference type="Proteomes" id="UP001302349"/>
    </source>
</evidence>
<dbReference type="EMBL" id="CP136051">
    <property type="protein sequence ID" value="WOK07595.1"/>
    <property type="molecule type" value="Genomic_DNA"/>
</dbReference>
<dbReference type="Gene3D" id="1.10.10.10">
    <property type="entry name" value="Winged helix-like DNA-binding domain superfamily/Winged helix DNA-binding domain"/>
    <property type="match status" value="1"/>
</dbReference>
<name>A0ABZ0IT69_9BACT</name>
<sequence>MKGNNLGELEELVLLMVASLSEEAYAVAVREELEKSASRVVNISAVHSSLYRLEDKGFLTSEFGGATSKRGGKKKRLFKVTSAGYAILKEAKETKEQIWSNIPQLSFTNI</sequence>
<gene>
    <name evidence="1" type="ORF">RT717_03030</name>
</gene>
<organism evidence="1 2">
    <name type="scientific">Imperialibacter roseus</name>
    <dbReference type="NCBI Taxonomy" id="1324217"/>
    <lineage>
        <taxon>Bacteria</taxon>
        <taxon>Pseudomonadati</taxon>
        <taxon>Bacteroidota</taxon>
        <taxon>Cytophagia</taxon>
        <taxon>Cytophagales</taxon>
        <taxon>Flammeovirgaceae</taxon>
        <taxon>Imperialibacter</taxon>
    </lineage>
</organism>
<dbReference type="RefSeq" id="WP_317490267.1">
    <property type="nucleotide sequence ID" value="NZ_CP136051.1"/>
</dbReference>
<accession>A0ABZ0IT69</accession>
<dbReference type="SUPFAM" id="SSF46785">
    <property type="entry name" value="Winged helix' DNA-binding domain"/>
    <property type="match status" value="1"/>
</dbReference>
<dbReference type="InterPro" id="IPR036388">
    <property type="entry name" value="WH-like_DNA-bd_sf"/>
</dbReference>